<dbReference type="GO" id="GO:0006139">
    <property type="term" value="P:nucleobase-containing compound metabolic process"/>
    <property type="evidence" value="ECO:0007669"/>
    <property type="project" value="InterPro"/>
</dbReference>
<dbReference type="InterPro" id="IPR002562">
    <property type="entry name" value="3'-5'_exonuclease_dom"/>
</dbReference>
<dbReference type="PANTHER" id="PTHR13620:SF109">
    <property type="entry name" value="3'-5' EXONUCLEASE"/>
    <property type="match status" value="1"/>
</dbReference>
<feature type="compositionally biased region" description="Basic and acidic residues" evidence="10">
    <location>
        <begin position="223"/>
        <end position="233"/>
    </location>
</feature>
<keyword evidence="6" id="KW-0460">Magnesium</keyword>
<keyword evidence="7" id="KW-0539">Nucleus</keyword>
<keyword evidence="3" id="KW-0479">Metal-binding</keyword>
<keyword evidence="5" id="KW-0269">Exonuclease</keyword>
<evidence type="ECO:0000313" key="13">
    <source>
        <dbReference type="Proteomes" id="UP000001058"/>
    </source>
</evidence>
<evidence type="ECO:0000313" key="12">
    <source>
        <dbReference type="EMBL" id="EFJ48923.1"/>
    </source>
</evidence>
<dbReference type="InterPro" id="IPR012337">
    <property type="entry name" value="RNaseH-like_sf"/>
</dbReference>
<feature type="region of interest" description="Disordered" evidence="10">
    <location>
        <begin position="164"/>
        <end position="184"/>
    </location>
</feature>
<evidence type="ECO:0000256" key="3">
    <source>
        <dbReference type="ARBA" id="ARBA00022723"/>
    </source>
</evidence>
<dbReference type="InterPro" id="IPR036397">
    <property type="entry name" value="RNaseH_sf"/>
</dbReference>
<evidence type="ECO:0000259" key="11">
    <source>
        <dbReference type="SMART" id="SM00474"/>
    </source>
</evidence>
<dbReference type="AlphaFoldDB" id="D8TTU4"/>
<protein>
    <recommendedName>
        <fullName evidence="8">3'-5' exonuclease</fullName>
    </recommendedName>
    <alternativeName>
        <fullName evidence="9">Werner Syndrome-like exonuclease</fullName>
    </alternativeName>
</protein>
<dbReference type="EMBL" id="GL378337">
    <property type="protein sequence ID" value="EFJ48923.1"/>
    <property type="molecule type" value="Genomic_DNA"/>
</dbReference>
<dbReference type="OrthoDB" id="1920326at2759"/>
<organism evidence="13">
    <name type="scientific">Volvox carteri f. nagariensis</name>
    <dbReference type="NCBI Taxonomy" id="3068"/>
    <lineage>
        <taxon>Eukaryota</taxon>
        <taxon>Viridiplantae</taxon>
        <taxon>Chlorophyta</taxon>
        <taxon>core chlorophytes</taxon>
        <taxon>Chlorophyceae</taxon>
        <taxon>CS clade</taxon>
        <taxon>Chlamydomonadales</taxon>
        <taxon>Volvocaceae</taxon>
        <taxon>Volvox</taxon>
    </lineage>
</organism>
<dbReference type="RefSeq" id="XP_002949820.1">
    <property type="nucleotide sequence ID" value="XM_002949774.1"/>
</dbReference>
<dbReference type="eggNOG" id="KOG4373">
    <property type="taxonomic scope" value="Eukaryota"/>
</dbReference>
<dbReference type="STRING" id="3068.D8TTU4"/>
<dbReference type="SUPFAM" id="SSF53098">
    <property type="entry name" value="Ribonuclease H-like"/>
    <property type="match status" value="1"/>
</dbReference>
<evidence type="ECO:0000256" key="4">
    <source>
        <dbReference type="ARBA" id="ARBA00022801"/>
    </source>
</evidence>
<keyword evidence="2" id="KW-0540">Nuclease</keyword>
<comment type="subcellular location">
    <subcellularLocation>
        <location evidence="1">Nucleus</location>
    </subcellularLocation>
</comment>
<dbReference type="GeneID" id="9619172"/>
<evidence type="ECO:0000256" key="1">
    <source>
        <dbReference type="ARBA" id="ARBA00004123"/>
    </source>
</evidence>
<dbReference type="KEGG" id="vcn:VOLCADRAFT_90238"/>
<evidence type="ECO:0000256" key="9">
    <source>
        <dbReference type="ARBA" id="ARBA00042761"/>
    </source>
</evidence>
<dbReference type="Gene3D" id="3.30.420.10">
    <property type="entry name" value="Ribonuclease H-like superfamily/Ribonuclease H"/>
    <property type="match status" value="1"/>
</dbReference>
<evidence type="ECO:0000256" key="8">
    <source>
        <dbReference type="ARBA" id="ARBA00040531"/>
    </source>
</evidence>
<dbReference type="Proteomes" id="UP000001058">
    <property type="component" value="Unassembled WGS sequence"/>
</dbReference>
<feature type="compositionally biased region" description="Gly residues" evidence="10">
    <location>
        <begin position="200"/>
        <end position="209"/>
    </location>
</feature>
<dbReference type="SMART" id="SM00474">
    <property type="entry name" value="35EXOc"/>
    <property type="match status" value="1"/>
</dbReference>
<name>D8TTU4_VOLCA</name>
<evidence type="ECO:0000256" key="5">
    <source>
        <dbReference type="ARBA" id="ARBA00022839"/>
    </source>
</evidence>
<keyword evidence="4" id="KW-0378">Hydrolase</keyword>
<dbReference type="GO" id="GO:0046872">
    <property type="term" value="F:metal ion binding"/>
    <property type="evidence" value="ECO:0007669"/>
    <property type="project" value="UniProtKB-KW"/>
</dbReference>
<gene>
    <name evidence="12" type="ORF">VOLCADRAFT_90238</name>
</gene>
<proteinExistence type="predicted"/>
<evidence type="ECO:0000256" key="6">
    <source>
        <dbReference type="ARBA" id="ARBA00022842"/>
    </source>
</evidence>
<dbReference type="CDD" id="cd06141">
    <property type="entry name" value="WRN_exo"/>
    <property type="match status" value="1"/>
</dbReference>
<feature type="domain" description="3'-5' exonuclease" evidence="11">
    <location>
        <begin position="350"/>
        <end position="565"/>
    </location>
</feature>
<accession>D8TTU4</accession>
<dbReference type="InterPro" id="IPR051132">
    <property type="entry name" value="3-5_Exonuclease_domain"/>
</dbReference>
<feature type="region of interest" description="Disordered" evidence="10">
    <location>
        <begin position="197"/>
        <end position="262"/>
    </location>
</feature>
<keyword evidence="13" id="KW-1185">Reference proteome</keyword>
<dbReference type="Pfam" id="PF01612">
    <property type="entry name" value="DNA_pol_A_exo1"/>
    <property type="match status" value="1"/>
</dbReference>
<sequence>MQLSQLSADDFAELDRVLEAVEQSAKASQFCEPHPEQAPQPPPPPPQQQPQQMHWSTSDLAREDGEGEMKGRSLLGEVLQGSHDASAADNYMKCAAQAAQPLLTAASLEALPMSMPIPIPIQSAAHVPPPSLRLPPQPLLPSAVITIAQPPMRPPPLGVALTAASTSERKENPSLRPHVPPRVPTTATIPDDLLALGARAAGGGDGGGATTERSNGSGCGGCGDDRKYGDGKTDGGNGGGNNEQSGGLPQQRRSCNAGGGSGGGILLENPTCRVGIPREAAAAASIDKGTSEWAVLGADGGGGDPNVNLAGSVGGLPSIAEVRASKAAAAAGGVQRPGAQPPVLEFEGSIRYATTAVEVDWLCGQLEAVRPAVIGLDMEWRPQYIAGVCRGGDAPLGASTAGGSGSGDDTGGDTAAAAAAAADSNRGRHCCCLLLHIRYSGVTPRLRALLEAELPCKVGVNITGDANKLKRDYGVEMRGLLELDGLANERVLQHVEHVTTNTEYRSRWSLAALVATVLKRHLPKPNSLRCGNWERRPLDAAQKRYGALDAYAGLAVWAALSRLPYRKAPAPLTVPPAAAAMAAKGEAAVIGGGSSSSSAAAAAATTAIAPAAVFEDVVHADACAR</sequence>
<evidence type="ECO:0000256" key="7">
    <source>
        <dbReference type="ARBA" id="ARBA00023242"/>
    </source>
</evidence>
<dbReference type="InParanoid" id="D8TTU4"/>
<reference evidence="12 13" key="1">
    <citation type="journal article" date="2010" name="Science">
        <title>Genomic analysis of organismal complexity in the multicellular green alga Volvox carteri.</title>
        <authorList>
            <person name="Prochnik S.E."/>
            <person name="Umen J."/>
            <person name="Nedelcu A.M."/>
            <person name="Hallmann A."/>
            <person name="Miller S.M."/>
            <person name="Nishii I."/>
            <person name="Ferris P."/>
            <person name="Kuo A."/>
            <person name="Mitros T."/>
            <person name="Fritz-Laylin L.K."/>
            <person name="Hellsten U."/>
            <person name="Chapman J."/>
            <person name="Simakov O."/>
            <person name="Rensing S.A."/>
            <person name="Terry A."/>
            <person name="Pangilinan J."/>
            <person name="Kapitonov V."/>
            <person name="Jurka J."/>
            <person name="Salamov A."/>
            <person name="Shapiro H."/>
            <person name="Schmutz J."/>
            <person name="Grimwood J."/>
            <person name="Lindquist E."/>
            <person name="Lucas S."/>
            <person name="Grigoriev I.V."/>
            <person name="Schmitt R."/>
            <person name="Kirk D."/>
            <person name="Rokhsar D.S."/>
        </authorList>
    </citation>
    <scope>NUCLEOTIDE SEQUENCE [LARGE SCALE GENOMIC DNA]</scope>
    <source>
        <strain evidence="13">f. Nagariensis / Eve</strain>
    </source>
</reference>
<dbReference type="GO" id="GO:0005634">
    <property type="term" value="C:nucleus"/>
    <property type="evidence" value="ECO:0007669"/>
    <property type="project" value="UniProtKB-SubCell"/>
</dbReference>
<dbReference type="GO" id="GO:0008408">
    <property type="term" value="F:3'-5' exonuclease activity"/>
    <property type="evidence" value="ECO:0007669"/>
    <property type="project" value="InterPro"/>
</dbReference>
<dbReference type="PANTHER" id="PTHR13620">
    <property type="entry name" value="3-5 EXONUCLEASE"/>
    <property type="match status" value="1"/>
</dbReference>
<dbReference type="GO" id="GO:0003676">
    <property type="term" value="F:nucleic acid binding"/>
    <property type="evidence" value="ECO:0007669"/>
    <property type="project" value="InterPro"/>
</dbReference>
<evidence type="ECO:0000256" key="2">
    <source>
        <dbReference type="ARBA" id="ARBA00022722"/>
    </source>
</evidence>
<feature type="region of interest" description="Disordered" evidence="10">
    <location>
        <begin position="22"/>
        <end position="66"/>
    </location>
</feature>
<evidence type="ECO:0000256" key="10">
    <source>
        <dbReference type="SAM" id="MobiDB-lite"/>
    </source>
</evidence>
<feature type="compositionally biased region" description="Pro residues" evidence="10">
    <location>
        <begin position="36"/>
        <end position="48"/>
    </location>
</feature>